<evidence type="ECO:0000256" key="8">
    <source>
        <dbReference type="HAMAP-Rule" id="MF_00181"/>
    </source>
</evidence>
<organism evidence="10 11">
    <name type="scientific">Candidatus Manganitrophus noduliformans</name>
    <dbReference type="NCBI Taxonomy" id="2606439"/>
    <lineage>
        <taxon>Bacteria</taxon>
        <taxon>Pseudomonadati</taxon>
        <taxon>Nitrospirota</taxon>
        <taxon>Nitrospiria</taxon>
        <taxon>Candidatus Troglogloeales</taxon>
        <taxon>Candidatus Manganitrophaceae</taxon>
        <taxon>Candidatus Manganitrophus</taxon>
    </lineage>
</organism>
<feature type="active site" evidence="8">
    <location>
        <position position="279"/>
    </location>
</feature>
<feature type="binding site" evidence="8">
    <location>
        <position position="272"/>
    </location>
    <ligand>
        <name>Mn(2+)</name>
        <dbReference type="ChEBI" id="CHEBI:29035"/>
        <label>2</label>
    </ligand>
</feature>
<gene>
    <name evidence="8" type="primary">pepA</name>
    <name evidence="10" type="ORF">MNODULE_03180</name>
</gene>
<feature type="active site" evidence="8">
    <location>
        <position position="353"/>
    </location>
</feature>
<evidence type="ECO:0000259" key="9">
    <source>
        <dbReference type="PROSITE" id="PS00631"/>
    </source>
</evidence>
<evidence type="ECO:0000256" key="5">
    <source>
        <dbReference type="ARBA" id="ARBA00022670"/>
    </source>
</evidence>
<dbReference type="NCBIfam" id="NF002073">
    <property type="entry name" value="PRK00913.1-2"/>
    <property type="match status" value="1"/>
</dbReference>
<feature type="domain" description="Cytosol aminopeptidase" evidence="9">
    <location>
        <begin position="347"/>
        <end position="354"/>
    </location>
</feature>
<dbReference type="HAMAP" id="MF_00181">
    <property type="entry name" value="Cytosol_peptidase_M17"/>
    <property type="match status" value="1"/>
</dbReference>
<evidence type="ECO:0000256" key="1">
    <source>
        <dbReference type="ARBA" id="ARBA00000135"/>
    </source>
</evidence>
<dbReference type="PANTHER" id="PTHR11963">
    <property type="entry name" value="LEUCINE AMINOPEPTIDASE-RELATED"/>
    <property type="match status" value="1"/>
</dbReference>
<comment type="catalytic activity">
    <reaction evidence="2 8">
        <text>Release of an N-terminal amino acid, preferentially leucine, but not glutamic or aspartic acids.</text>
        <dbReference type="EC" id="3.4.11.10"/>
    </reaction>
</comment>
<dbReference type="InterPro" id="IPR000819">
    <property type="entry name" value="Peptidase_M17_C"/>
</dbReference>
<feature type="binding site" evidence="8">
    <location>
        <position position="351"/>
    </location>
    <ligand>
        <name>Mn(2+)</name>
        <dbReference type="ChEBI" id="CHEBI:29035"/>
        <label>2</label>
    </ligand>
</feature>
<feature type="binding site" evidence="8">
    <location>
        <position position="349"/>
    </location>
    <ligand>
        <name>Mn(2+)</name>
        <dbReference type="ChEBI" id="CHEBI:29035"/>
        <label>1</label>
    </ligand>
</feature>
<dbReference type="InterPro" id="IPR043472">
    <property type="entry name" value="Macro_dom-like"/>
</dbReference>
<dbReference type="EC" id="3.4.11.10" evidence="8"/>
<dbReference type="NCBIfam" id="NF002074">
    <property type="entry name" value="PRK00913.1-4"/>
    <property type="match status" value="1"/>
</dbReference>
<keyword evidence="4 8" id="KW-0031">Aminopeptidase</keyword>
<protein>
    <recommendedName>
        <fullName evidence="8">Probable cytosol aminopeptidase</fullName>
        <ecNumber evidence="8">3.4.11.1</ecNumber>
    </recommendedName>
    <alternativeName>
        <fullName evidence="8">Leucine aminopeptidase</fullName>
        <shortName evidence="8">LAP</shortName>
        <ecNumber evidence="8">3.4.11.10</ecNumber>
    </alternativeName>
    <alternativeName>
        <fullName evidence="8">Leucyl aminopeptidase</fullName>
    </alternativeName>
</protein>
<evidence type="ECO:0000256" key="4">
    <source>
        <dbReference type="ARBA" id="ARBA00022438"/>
    </source>
</evidence>
<feature type="binding site" evidence="8">
    <location>
        <position position="351"/>
    </location>
    <ligand>
        <name>Mn(2+)</name>
        <dbReference type="ChEBI" id="CHEBI:29035"/>
        <label>1</label>
    </ligand>
</feature>
<dbReference type="EC" id="3.4.11.1" evidence="8"/>
<dbReference type="Gene3D" id="3.40.630.10">
    <property type="entry name" value="Zn peptidases"/>
    <property type="match status" value="1"/>
</dbReference>
<dbReference type="EMBL" id="VTOW01000001">
    <property type="protein sequence ID" value="NKE69748.1"/>
    <property type="molecule type" value="Genomic_DNA"/>
</dbReference>
<dbReference type="Proteomes" id="UP000534783">
    <property type="component" value="Unassembled WGS sequence"/>
</dbReference>
<dbReference type="InterPro" id="IPR023042">
    <property type="entry name" value="Peptidase_M17_leu_NH2_pept"/>
</dbReference>
<dbReference type="RefSeq" id="WP_168058035.1">
    <property type="nucleotide sequence ID" value="NZ_VTOW01000001.1"/>
</dbReference>
<dbReference type="InterPro" id="IPR011356">
    <property type="entry name" value="Leucine_aapep/pepB"/>
</dbReference>
<proteinExistence type="inferred from homology"/>
<name>A0A7X6DM48_9BACT</name>
<dbReference type="GO" id="GO:0006508">
    <property type="term" value="P:proteolysis"/>
    <property type="evidence" value="ECO:0007669"/>
    <property type="project" value="UniProtKB-KW"/>
</dbReference>
<comment type="function">
    <text evidence="8">Presumably involved in the processing and regular turnover of intracellular proteins. Catalyzes the removal of unsubstituted N-terminal amino acids from various peptides.</text>
</comment>
<feature type="binding site" evidence="8">
    <location>
        <position position="267"/>
    </location>
    <ligand>
        <name>Mn(2+)</name>
        <dbReference type="ChEBI" id="CHEBI:29035"/>
        <label>2</label>
    </ligand>
</feature>
<accession>A0A7X6DM48</accession>
<evidence type="ECO:0000256" key="3">
    <source>
        <dbReference type="ARBA" id="ARBA00009528"/>
    </source>
</evidence>
<keyword evidence="8" id="KW-0479">Metal-binding</keyword>
<keyword evidence="7 8" id="KW-0464">Manganese</keyword>
<comment type="caution">
    <text evidence="10">The sequence shown here is derived from an EMBL/GenBank/DDBJ whole genome shotgun (WGS) entry which is preliminary data.</text>
</comment>
<dbReference type="PROSITE" id="PS00631">
    <property type="entry name" value="CYTOSOL_AP"/>
    <property type="match status" value="1"/>
</dbReference>
<dbReference type="SUPFAM" id="SSF52949">
    <property type="entry name" value="Macro domain-like"/>
    <property type="match status" value="1"/>
</dbReference>
<dbReference type="GO" id="GO:0005737">
    <property type="term" value="C:cytoplasm"/>
    <property type="evidence" value="ECO:0007669"/>
    <property type="project" value="UniProtKB-SubCell"/>
</dbReference>
<evidence type="ECO:0000313" key="10">
    <source>
        <dbReference type="EMBL" id="NKE69748.1"/>
    </source>
</evidence>
<dbReference type="PRINTS" id="PR00481">
    <property type="entry name" value="LAMNOPPTDASE"/>
</dbReference>
<evidence type="ECO:0000256" key="7">
    <source>
        <dbReference type="ARBA" id="ARBA00023211"/>
    </source>
</evidence>
<evidence type="ECO:0000256" key="2">
    <source>
        <dbReference type="ARBA" id="ARBA00000967"/>
    </source>
</evidence>
<dbReference type="AlphaFoldDB" id="A0A7X6DM48"/>
<feature type="binding site" evidence="8">
    <location>
        <position position="290"/>
    </location>
    <ligand>
        <name>Mn(2+)</name>
        <dbReference type="ChEBI" id="CHEBI:29035"/>
        <label>2</label>
    </ligand>
</feature>
<dbReference type="SUPFAM" id="SSF53187">
    <property type="entry name" value="Zn-dependent exopeptidases"/>
    <property type="match status" value="1"/>
</dbReference>
<comment type="cofactor">
    <cofactor evidence="8">
        <name>Mn(2+)</name>
        <dbReference type="ChEBI" id="CHEBI:29035"/>
    </cofactor>
    <text evidence="8">Binds 2 manganese ions per subunit.</text>
</comment>
<keyword evidence="5 8" id="KW-0645">Protease</keyword>
<keyword evidence="8" id="KW-0963">Cytoplasm</keyword>
<keyword evidence="11" id="KW-1185">Reference proteome</keyword>
<dbReference type="GO" id="GO:0070006">
    <property type="term" value="F:metalloaminopeptidase activity"/>
    <property type="evidence" value="ECO:0007669"/>
    <property type="project" value="InterPro"/>
</dbReference>
<dbReference type="CDD" id="cd00433">
    <property type="entry name" value="Peptidase_M17"/>
    <property type="match status" value="1"/>
</dbReference>
<evidence type="ECO:0000313" key="11">
    <source>
        <dbReference type="Proteomes" id="UP000534783"/>
    </source>
</evidence>
<evidence type="ECO:0000256" key="6">
    <source>
        <dbReference type="ARBA" id="ARBA00022801"/>
    </source>
</evidence>
<keyword evidence="6 8" id="KW-0378">Hydrolase</keyword>
<dbReference type="Pfam" id="PF00883">
    <property type="entry name" value="Peptidase_M17"/>
    <property type="match status" value="1"/>
</dbReference>
<dbReference type="Pfam" id="PF02789">
    <property type="entry name" value="Peptidase_M17_N"/>
    <property type="match status" value="1"/>
</dbReference>
<sequence length="509" mass="55463">MEFKVQRGPLTKQTTEILVLGHYEGEGLLPEVMSIDKAIGGKIREVLSTEEFGGKFLQTLLVRTDRKIASPRLLLLGLGKRAEATLDRIRQAMGRAATQIREMGFRQFATQIHGKGLPRTSVQDLAQAMVEGVVLGLYQFQVYKTDRQIPPKEVRECALIEPDDKKVVEVQMGALRGKLIAEAANYVRDLCNTPSNVVTPSRLAEEAKKIASDYHLRLEVLERADMERLGMGALLGVARGTVEPPKFIVLEYDGAKKKGRPVALIGKSVTFDSGGISLKPAENMEQMKYDMSGGATVLGTMRVAAQLKLPLNIIGVLPATDNMPSGTAMHPGDVLTTLSGKTVEVINTDAEGRLCLADALAYAKRYEPAAMIDLATLTGACVIALGHHAMALFGNDPKLTAQIQKASDETGERVWEMPLWEEYHDQIKSEIADLKNTGGRPGGSITAALFLKQFVGETPWVHLDIAGTSWNGEKPRPYIPKGSTGTGLRLLVQYLANLAKQQKRSRGAI</sequence>
<dbReference type="GO" id="GO:0030145">
    <property type="term" value="F:manganese ion binding"/>
    <property type="evidence" value="ECO:0007669"/>
    <property type="project" value="UniProtKB-UniRule"/>
</dbReference>
<reference evidence="10 11" key="1">
    <citation type="journal article" date="2020" name="Nature">
        <title>Bacterial chemolithoautotrophy via manganese oxidation.</title>
        <authorList>
            <person name="Yu H."/>
            <person name="Leadbetter J.R."/>
        </authorList>
    </citation>
    <scope>NUCLEOTIDE SEQUENCE [LARGE SCALE GENOMIC DNA]</scope>
    <source>
        <strain evidence="10 11">Mn-1</strain>
    </source>
</reference>
<feature type="binding site" evidence="8">
    <location>
        <position position="272"/>
    </location>
    <ligand>
        <name>Mn(2+)</name>
        <dbReference type="ChEBI" id="CHEBI:29035"/>
        <label>1</label>
    </ligand>
</feature>
<dbReference type="NCBIfam" id="NF002077">
    <property type="entry name" value="PRK00913.2-4"/>
    <property type="match status" value="1"/>
</dbReference>
<comment type="subcellular location">
    <subcellularLocation>
        <location evidence="8">Cytoplasm</location>
    </subcellularLocation>
</comment>
<comment type="catalytic activity">
    <reaction evidence="1 8">
        <text>Release of an N-terminal amino acid, Xaa-|-Yaa-, in which Xaa is preferably Leu, but may be other amino acids including Pro although not Arg or Lys, and Yaa may be Pro. Amino acid amides and methyl esters are also readily hydrolyzed, but rates on arylamides are exceedingly low.</text>
        <dbReference type="EC" id="3.4.11.1"/>
    </reaction>
</comment>
<dbReference type="Gene3D" id="3.40.220.10">
    <property type="entry name" value="Leucine Aminopeptidase, subunit E, domain 1"/>
    <property type="match status" value="1"/>
</dbReference>
<dbReference type="InterPro" id="IPR008283">
    <property type="entry name" value="Peptidase_M17_N"/>
</dbReference>
<dbReference type="NCBIfam" id="NF002083">
    <property type="entry name" value="PRK00913.3-5"/>
    <property type="match status" value="1"/>
</dbReference>
<dbReference type="PANTHER" id="PTHR11963:SF23">
    <property type="entry name" value="CYTOSOL AMINOPEPTIDASE"/>
    <property type="match status" value="1"/>
</dbReference>
<comment type="similarity">
    <text evidence="3 8">Belongs to the peptidase M17 family.</text>
</comment>